<dbReference type="PROSITE" id="PS50007">
    <property type="entry name" value="PIPLC_X_DOMAIN"/>
    <property type="match status" value="1"/>
</dbReference>
<dbReference type="AlphaFoldDB" id="A0AAU9IK41"/>
<dbReference type="Gene3D" id="3.20.20.190">
    <property type="entry name" value="Phosphatidylinositol (PI) phosphodiesterase"/>
    <property type="match status" value="1"/>
</dbReference>
<organism evidence="2 3">
    <name type="scientific">Blepharisma stoltei</name>
    <dbReference type="NCBI Taxonomy" id="1481888"/>
    <lineage>
        <taxon>Eukaryota</taxon>
        <taxon>Sar</taxon>
        <taxon>Alveolata</taxon>
        <taxon>Ciliophora</taxon>
        <taxon>Postciliodesmatophora</taxon>
        <taxon>Heterotrichea</taxon>
        <taxon>Heterotrichida</taxon>
        <taxon>Blepharismidae</taxon>
        <taxon>Blepharisma</taxon>
    </lineage>
</organism>
<evidence type="ECO:0000313" key="3">
    <source>
        <dbReference type="Proteomes" id="UP001162131"/>
    </source>
</evidence>
<evidence type="ECO:0000313" key="2">
    <source>
        <dbReference type="EMBL" id="CAG9313873.1"/>
    </source>
</evidence>
<gene>
    <name evidence="2" type="ORF">BSTOLATCC_MIC9675</name>
</gene>
<feature type="domain" description="Phosphatidylinositol-specific phospholipase C X" evidence="1">
    <location>
        <begin position="24"/>
        <end position="174"/>
    </location>
</feature>
<dbReference type="InterPro" id="IPR051057">
    <property type="entry name" value="PI-PLC_domain"/>
</dbReference>
<protein>
    <recommendedName>
        <fullName evidence="1">Phosphatidylinositol-specific phospholipase C X domain-containing protein</fullName>
    </recommendedName>
</protein>
<dbReference type="PANTHER" id="PTHR13593">
    <property type="match status" value="1"/>
</dbReference>
<name>A0AAU9IK41_9CILI</name>
<accession>A0AAU9IK41</accession>
<dbReference type="SMART" id="SM00148">
    <property type="entry name" value="PLCXc"/>
    <property type="match status" value="1"/>
</dbReference>
<keyword evidence="3" id="KW-1185">Reference proteome</keyword>
<dbReference type="PANTHER" id="PTHR13593:SF113">
    <property type="entry name" value="SI:DKEY-266F7.9"/>
    <property type="match status" value="1"/>
</dbReference>
<dbReference type="Proteomes" id="UP001162131">
    <property type="component" value="Unassembled WGS sequence"/>
</dbReference>
<dbReference type="GO" id="GO:0008081">
    <property type="term" value="F:phosphoric diester hydrolase activity"/>
    <property type="evidence" value="ECO:0007669"/>
    <property type="project" value="InterPro"/>
</dbReference>
<dbReference type="EMBL" id="CAJZBQ010000011">
    <property type="protein sequence ID" value="CAG9313873.1"/>
    <property type="molecule type" value="Genomic_DNA"/>
</dbReference>
<dbReference type="InterPro" id="IPR000909">
    <property type="entry name" value="PLipase_C_PInositol-sp_X_dom"/>
</dbReference>
<dbReference type="InterPro" id="IPR017946">
    <property type="entry name" value="PLC-like_Pdiesterase_TIM-brl"/>
</dbReference>
<proteinExistence type="predicted"/>
<dbReference type="SUPFAM" id="SSF51695">
    <property type="entry name" value="PLC-like phosphodiesterases"/>
    <property type="match status" value="1"/>
</dbReference>
<comment type="caution">
    <text evidence="2">The sequence shown here is derived from an EMBL/GenBank/DDBJ whole genome shotgun (WGS) entry which is preliminary data.</text>
</comment>
<reference evidence="2" key="1">
    <citation type="submission" date="2021-09" db="EMBL/GenBank/DDBJ databases">
        <authorList>
            <consortium name="AG Swart"/>
            <person name="Singh M."/>
            <person name="Singh A."/>
            <person name="Seah K."/>
            <person name="Emmerich C."/>
        </authorList>
    </citation>
    <scope>NUCLEOTIDE SEQUENCE</scope>
    <source>
        <strain evidence="2">ATCC30299</strain>
    </source>
</reference>
<dbReference type="GO" id="GO:0006629">
    <property type="term" value="P:lipid metabolic process"/>
    <property type="evidence" value="ECO:0007669"/>
    <property type="project" value="InterPro"/>
</dbReference>
<sequence>MEINFEFTSMEPTTSSWMEECIPYIKDKCLHEILIPGSHNSGTYRYSCCIAAPWVRNQSADFYEQLERGIRYFDCRLRYIPKDSYDPFKFSHESWVCDVCVLDLFESIENFLSLHNKEIIILDFSHFRKFTDSAYVELNLRFEKIKEMVITKDFLKNTIGENLKTNRRIVVLSSDARFGNGEYAKSINHYDEWPNTDRPEILKKFIQKQMCRETNRLRLFQCILSTQRIAHNLYLANYLRPYLEDWLENEWWDKVNIIFTDFSVNDKLVEIAIKANKSRGLQIC</sequence>
<evidence type="ECO:0000259" key="1">
    <source>
        <dbReference type="SMART" id="SM00148"/>
    </source>
</evidence>